<dbReference type="CDD" id="cd00293">
    <property type="entry name" value="USP-like"/>
    <property type="match status" value="1"/>
</dbReference>
<dbReference type="Proteomes" id="UP000298179">
    <property type="component" value="Unassembled WGS sequence"/>
</dbReference>
<comment type="caution">
    <text evidence="3">The sequence shown here is derived from an EMBL/GenBank/DDBJ whole genome shotgun (WGS) entry which is preliminary data.</text>
</comment>
<accession>A0A4Y8RIV2</accession>
<dbReference type="Gene3D" id="3.40.50.620">
    <property type="entry name" value="HUPs"/>
    <property type="match status" value="1"/>
</dbReference>
<protein>
    <submittedName>
        <fullName evidence="3">Universal stress protein</fullName>
    </submittedName>
</protein>
<feature type="domain" description="UspA" evidence="2">
    <location>
        <begin position="18"/>
        <end position="143"/>
    </location>
</feature>
<proteinExistence type="inferred from homology"/>
<reference evidence="3 4" key="1">
    <citation type="submission" date="2019-03" db="EMBL/GenBank/DDBJ databases">
        <title>Jiella endophytica sp. nov., a novel endophytic bacterium isolated from root of Ficus microcarpa Linn. f.</title>
        <authorList>
            <person name="Tuo L."/>
        </authorList>
    </citation>
    <scope>NUCLEOTIDE SEQUENCE [LARGE SCALE GENOMIC DNA]</scope>
    <source>
        <strain evidence="3 4">CBS5Q-3</strain>
    </source>
</reference>
<name>A0A4Y8RIV2_9HYPH</name>
<evidence type="ECO:0000313" key="4">
    <source>
        <dbReference type="Proteomes" id="UP000298179"/>
    </source>
</evidence>
<dbReference type="SUPFAM" id="SSF52402">
    <property type="entry name" value="Adenine nucleotide alpha hydrolases-like"/>
    <property type="match status" value="1"/>
</dbReference>
<evidence type="ECO:0000313" key="3">
    <source>
        <dbReference type="EMBL" id="TFF21904.1"/>
    </source>
</evidence>
<dbReference type="PANTHER" id="PTHR46268:SF6">
    <property type="entry name" value="UNIVERSAL STRESS PROTEIN UP12"/>
    <property type="match status" value="1"/>
</dbReference>
<sequence>MASEIFIVAYDGIDRGPVDYAATRARANGASLCLVHVLLWSPYSFLTPEELEERKMRRRQELDRAKSVLVDPIVAELKATGLDVEGEIRFGSPAPVVLDVAKEKNACQIFVGRSGKSGLENKIFGSVTIGLAQAAPIPTVIVP</sequence>
<organism evidence="3 4">
    <name type="scientific">Jiella endophytica</name>
    <dbReference type="NCBI Taxonomy" id="2558362"/>
    <lineage>
        <taxon>Bacteria</taxon>
        <taxon>Pseudomonadati</taxon>
        <taxon>Pseudomonadota</taxon>
        <taxon>Alphaproteobacteria</taxon>
        <taxon>Hyphomicrobiales</taxon>
        <taxon>Aurantimonadaceae</taxon>
        <taxon>Jiella</taxon>
    </lineage>
</organism>
<dbReference type="OrthoDB" id="5186731at2"/>
<evidence type="ECO:0000259" key="2">
    <source>
        <dbReference type="Pfam" id="PF00582"/>
    </source>
</evidence>
<evidence type="ECO:0000256" key="1">
    <source>
        <dbReference type="ARBA" id="ARBA00008791"/>
    </source>
</evidence>
<dbReference type="Pfam" id="PF00582">
    <property type="entry name" value="Usp"/>
    <property type="match status" value="1"/>
</dbReference>
<dbReference type="RefSeq" id="WP_134762788.1">
    <property type="nucleotide sequence ID" value="NZ_SOZD01000004.1"/>
</dbReference>
<dbReference type="EMBL" id="SOZD01000004">
    <property type="protein sequence ID" value="TFF21904.1"/>
    <property type="molecule type" value="Genomic_DNA"/>
</dbReference>
<dbReference type="InterPro" id="IPR014729">
    <property type="entry name" value="Rossmann-like_a/b/a_fold"/>
</dbReference>
<gene>
    <name evidence="3" type="ORF">E3C22_14660</name>
</gene>
<dbReference type="AlphaFoldDB" id="A0A4Y8RIV2"/>
<comment type="similarity">
    <text evidence="1">Belongs to the universal stress protein A family.</text>
</comment>
<dbReference type="InterPro" id="IPR006016">
    <property type="entry name" value="UspA"/>
</dbReference>
<dbReference type="PANTHER" id="PTHR46268">
    <property type="entry name" value="STRESS RESPONSE PROTEIN NHAX"/>
    <property type="match status" value="1"/>
</dbReference>
<keyword evidence="4" id="KW-1185">Reference proteome</keyword>